<feature type="transmembrane region" description="Helical" evidence="2">
    <location>
        <begin position="183"/>
        <end position="202"/>
    </location>
</feature>
<feature type="transmembrane region" description="Helical" evidence="2">
    <location>
        <begin position="237"/>
        <end position="258"/>
    </location>
</feature>
<evidence type="ECO:0008006" key="5">
    <source>
        <dbReference type="Google" id="ProtNLM"/>
    </source>
</evidence>
<organism evidence="3 4">
    <name type="scientific">Actinopolymorpha rutila</name>
    <dbReference type="NCBI Taxonomy" id="446787"/>
    <lineage>
        <taxon>Bacteria</taxon>
        <taxon>Bacillati</taxon>
        <taxon>Actinomycetota</taxon>
        <taxon>Actinomycetes</taxon>
        <taxon>Propionibacteriales</taxon>
        <taxon>Actinopolymorphaceae</taxon>
        <taxon>Actinopolymorpha</taxon>
    </lineage>
</organism>
<sequence length="311" mass="32999">MTTTTSTTAIPTLDNEPLEDIDARDGGPWQVTLPDTNDHAAVPPPSAAGDHGADLREQARRAYRQSVQDGVRLTGRALGERFGRGERWGRARINEARDPDPVPAPPERDEPAADANPARLAEEDRVPAQPAEHAASSEAVPVDVPEPRGIAAARAGMPQVRAAVPAQMSPLPRPGDQPRAARLVVWSAFLLGIAASIAANVAHAQPAWGPRIAGAFVPLALLLAVECMSRPHWRRAGTWWGMARYGGTGLVALVAAVISYRHMAGLLERYGEDALNAHLGPLAVDGLMVVAGFALLAINDTHTHDHTGSTR</sequence>
<keyword evidence="4" id="KW-1185">Reference proteome</keyword>
<reference evidence="3 4" key="1">
    <citation type="submission" date="2020-07" db="EMBL/GenBank/DDBJ databases">
        <title>Sequencing the genomes of 1000 actinobacteria strains.</title>
        <authorList>
            <person name="Klenk H.-P."/>
        </authorList>
    </citation>
    <scope>NUCLEOTIDE SEQUENCE [LARGE SCALE GENOMIC DNA]</scope>
    <source>
        <strain evidence="3 4">DSM 18448</strain>
    </source>
</reference>
<dbReference type="RefSeq" id="WP_179786168.1">
    <property type="nucleotide sequence ID" value="NZ_BAAARR010000004.1"/>
</dbReference>
<accession>A0A852Z783</accession>
<feature type="region of interest" description="Disordered" evidence="1">
    <location>
        <begin position="1"/>
        <end position="144"/>
    </location>
</feature>
<protein>
    <recommendedName>
        <fullName evidence="5">DUF2637 domain-containing protein</fullName>
    </recommendedName>
</protein>
<comment type="caution">
    <text evidence="3">The sequence shown here is derived from an EMBL/GenBank/DDBJ whole genome shotgun (WGS) entry which is preliminary data.</text>
</comment>
<gene>
    <name evidence="3" type="ORF">F4554_000871</name>
</gene>
<dbReference type="EMBL" id="JACBZH010000001">
    <property type="protein sequence ID" value="NYH88233.1"/>
    <property type="molecule type" value="Genomic_DNA"/>
</dbReference>
<dbReference type="Pfam" id="PF10935">
    <property type="entry name" value="DUF2637"/>
    <property type="match status" value="1"/>
</dbReference>
<keyword evidence="2" id="KW-0812">Transmembrane</keyword>
<evidence type="ECO:0000256" key="1">
    <source>
        <dbReference type="SAM" id="MobiDB-lite"/>
    </source>
</evidence>
<name>A0A852Z783_9ACTN</name>
<evidence type="ECO:0000313" key="3">
    <source>
        <dbReference type="EMBL" id="NYH88233.1"/>
    </source>
</evidence>
<proteinExistence type="predicted"/>
<feature type="compositionally biased region" description="Basic and acidic residues" evidence="1">
    <location>
        <begin position="78"/>
        <end position="111"/>
    </location>
</feature>
<keyword evidence="2" id="KW-0472">Membrane</keyword>
<keyword evidence="2" id="KW-1133">Transmembrane helix</keyword>
<dbReference type="AlphaFoldDB" id="A0A852Z783"/>
<evidence type="ECO:0000256" key="2">
    <source>
        <dbReference type="SAM" id="Phobius"/>
    </source>
</evidence>
<feature type="compositionally biased region" description="Basic and acidic residues" evidence="1">
    <location>
        <begin position="51"/>
        <end position="60"/>
    </location>
</feature>
<dbReference type="InterPro" id="IPR021235">
    <property type="entry name" value="DUF2637"/>
</dbReference>
<feature type="transmembrane region" description="Helical" evidence="2">
    <location>
        <begin position="278"/>
        <end position="298"/>
    </location>
</feature>
<dbReference type="Proteomes" id="UP000579605">
    <property type="component" value="Unassembled WGS sequence"/>
</dbReference>
<feature type="transmembrane region" description="Helical" evidence="2">
    <location>
        <begin position="208"/>
        <end position="225"/>
    </location>
</feature>
<evidence type="ECO:0000313" key="4">
    <source>
        <dbReference type="Proteomes" id="UP000579605"/>
    </source>
</evidence>